<dbReference type="AlphaFoldDB" id="A0A811TDU1"/>
<sequence length="203" mass="22542">MKSKTRYVGLIAITISALIVGIAIFTSGDDLLEKPEVSDQEQAANESDVIDETLRENHDGNVTVVIASEDKLLGQYEKSDRHFKKSVFNRTITYVHYRSIDDVPVDRDHRIYVFDKNTKALIRKAIYSRDDLPEHLPPVISKEQAESIAGGGSATLRFVSPQFFVSPPEQALKNPCWVVRSGDTITIIDATNGKTLGYGIPPP</sequence>
<evidence type="ECO:0000313" key="2">
    <source>
        <dbReference type="EMBL" id="CAD6493619.1"/>
    </source>
</evidence>
<gene>
    <name evidence="2" type="ORF">DIAAKJNI_00525</name>
</gene>
<evidence type="ECO:0000256" key="1">
    <source>
        <dbReference type="SAM" id="Phobius"/>
    </source>
</evidence>
<protein>
    <submittedName>
        <fullName evidence="2">Uncharacterized protein</fullName>
    </submittedName>
</protein>
<dbReference type="EMBL" id="CAJHIQ010000040">
    <property type="protein sequence ID" value="CAD6493619.1"/>
    <property type="molecule type" value="Genomic_DNA"/>
</dbReference>
<accession>A0A811TDU1</accession>
<keyword evidence="1" id="KW-0812">Transmembrane</keyword>
<dbReference type="Proteomes" id="UP000639006">
    <property type="component" value="Unassembled WGS sequence"/>
</dbReference>
<keyword evidence="1" id="KW-1133">Transmembrane helix</keyword>
<feature type="transmembrane region" description="Helical" evidence="1">
    <location>
        <begin position="7"/>
        <end position="25"/>
    </location>
</feature>
<evidence type="ECO:0000313" key="3">
    <source>
        <dbReference type="Proteomes" id="UP000639006"/>
    </source>
</evidence>
<proteinExistence type="predicted"/>
<keyword evidence="1" id="KW-0472">Membrane</keyword>
<name>A0A811TDU1_9EURY</name>
<organism evidence="2 3">
    <name type="scientific">Candidatus Argoarchaeum ethanivorans</name>
    <dbReference type="NCBI Taxonomy" id="2608793"/>
    <lineage>
        <taxon>Archaea</taxon>
        <taxon>Methanobacteriati</taxon>
        <taxon>Methanobacteriota</taxon>
        <taxon>Stenosarchaea group</taxon>
        <taxon>Methanomicrobia</taxon>
        <taxon>Methanosarcinales</taxon>
        <taxon>Methanosarcinales incertae sedis</taxon>
        <taxon>GOM Arc I cluster</taxon>
        <taxon>Candidatus Argoarchaeum</taxon>
    </lineage>
</organism>
<comment type="caution">
    <text evidence="2">The sequence shown here is derived from an EMBL/GenBank/DDBJ whole genome shotgun (WGS) entry which is preliminary data.</text>
</comment>
<reference evidence="2" key="1">
    <citation type="submission" date="2020-10" db="EMBL/GenBank/DDBJ databases">
        <authorList>
            <person name="Hahn C.J."/>
            <person name="Laso-Perez R."/>
            <person name="Vulcano F."/>
            <person name="Vaziourakis K.-M."/>
            <person name="Stokke R."/>
            <person name="Steen I.H."/>
            <person name="Teske A."/>
            <person name="Boetius A."/>
            <person name="Liebeke M."/>
            <person name="Amann R."/>
            <person name="Knittel K."/>
        </authorList>
    </citation>
    <scope>NUCLEOTIDE SEQUENCE</scope>
    <source>
        <strain evidence="2">Gfbio:e3339647-f889-4370-9287-4fb5cb688e4c:AG392M11_GoMArc1</strain>
    </source>
</reference>